<name>A0ABN9W7Q4_9DINO</name>
<sequence>MFLGRAKDTRTCTSFHAATLHPVPRGTVSDIFMVDLDLNGIVKRTKAGKLTKKNEVHVYLPMELNGTIVLVKVNDNQWRVDNSSLASGSKGLGYRTSKVLEAKSCDNISARYAEWGTIASGIDTGDGWLQVLLPTKFPLYSRGWTGSPIFDIVPISGSILCRWRPREDPESGKLEQRWFTRQR</sequence>
<organism evidence="1 2">
    <name type="scientific">Prorocentrum cordatum</name>
    <dbReference type="NCBI Taxonomy" id="2364126"/>
    <lineage>
        <taxon>Eukaryota</taxon>
        <taxon>Sar</taxon>
        <taxon>Alveolata</taxon>
        <taxon>Dinophyceae</taxon>
        <taxon>Prorocentrales</taxon>
        <taxon>Prorocentraceae</taxon>
        <taxon>Prorocentrum</taxon>
    </lineage>
</organism>
<protein>
    <submittedName>
        <fullName evidence="1">Uncharacterized protein</fullName>
    </submittedName>
</protein>
<evidence type="ECO:0000313" key="1">
    <source>
        <dbReference type="EMBL" id="CAK0882206.1"/>
    </source>
</evidence>
<keyword evidence="2" id="KW-1185">Reference proteome</keyword>
<accession>A0ABN9W7Q4</accession>
<evidence type="ECO:0000313" key="2">
    <source>
        <dbReference type="Proteomes" id="UP001189429"/>
    </source>
</evidence>
<proteinExistence type="predicted"/>
<dbReference type="EMBL" id="CAUYUJ010018281">
    <property type="protein sequence ID" value="CAK0882206.1"/>
    <property type="molecule type" value="Genomic_DNA"/>
</dbReference>
<dbReference type="Proteomes" id="UP001189429">
    <property type="component" value="Unassembled WGS sequence"/>
</dbReference>
<gene>
    <name evidence="1" type="ORF">PCOR1329_LOCUS64793</name>
</gene>
<comment type="caution">
    <text evidence="1">The sequence shown here is derived from an EMBL/GenBank/DDBJ whole genome shotgun (WGS) entry which is preliminary data.</text>
</comment>
<reference evidence="1" key="1">
    <citation type="submission" date="2023-10" db="EMBL/GenBank/DDBJ databases">
        <authorList>
            <person name="Chen Y."/>
            <person name="Shah S."/>
            <person name="Dougan E. K."/>
            <person name="Thang M."/>
            <person name="Chan C."/>
        </authorList>
    </citation>
    <scope>NUCLEOTIDE SEQUENCE [LARGE SCALE GENOMIC DNA]</scope>
</reference>